<dbReference type="PROSITE" id="PS51819">
    <property type="entry name" value="VOC"/>
    <property type="match status" value="1"/>
</dbReference>
<protein>
    <submittedName>
        <fullName evidence="2">Enzyme related to lactoylglutathione lyase</fullName>
    </submittedName>
</protein>
<dbReference type="GO" id="GO:0016829">
    <property type="term" value="F:lyase activity"/>
    <property type="evidence" value="ECO:0007669"/>
    <property type="project" value="UniProtKB-KW"/>
</dbReference>
<reference evidence="2 3" key="1">
    <citation type="submission" date="2023-07" db="EMBL/GenBank/DDBJ databases">
        <title>Comparative genomics of wheat-associated soil bacteria to identify genetic determinants of phenazine resistance.</title>
        <authorList>
            <person name="Mouncey N."/>
        </authorList>
    </citation>
    <scope>NUCLEOTIDE SEQUENCE [LARGE SCALE GENOMIC DNA]</scope>
    <source>
        <strain evidence="2 3">W1I3</strain>
    </source>
</reference>
<feature type="domain" description="VOC" evidence="1">
    <location>
        <begin position="12"/>
        <end position="132"/>
    </location>
</feature>
<comment type="caution">
    <text evidence="2">The sequence shown here is derived from an EMBL/GenBank/DDBJ whole genome shotgun (WGS) entry which is preliminary data.</text>
</comment>
<sequence length="143" mass="15438">MTSESQVSAMGGVVHFEIPADDQERARKFYQEALGWRIDPVPGMDYNMVVTTAMDETGRPTEPGAINGGMMAREADLKNPVITVDVEDIDATLQTVASLGGAVVKPKETIPGMGSFAYFKDSEGNVMGLWENLAPEQTGQARE</sequence>
<dbReference type="Gene3D" id="3.10.180.10">
    <property type="entry name" value="2,3-Dihydroxybiphenyl 1,2-Dioxygenase, domain 1"/>
    <property type="match status" value="1"/>
</dbReference>
<dbReference type="InterPro" id="IPR029068">
    <property type="entry name" value="Glyas_Bleomycin-R_OHBP_Dase"/>
</dbReference>
<evidence type="ECO:0000259" key="1">
    <source>
        <dbReference type="PROSITE" id="PS51819"/>
    </source>
</evidence>
<proteinExistence type="predicted"/>
<dbReference type="InterPro" id="IPR052164">
    <property type="entry name" value="Anthracycline_SecMetBiosynth"/>
</dbReference>
<dbReference type="SUPFAM" id="SSF54593">
    <property type="entry name" value="Glyoxalase/Bleomycin resistance protein/Dihydroxybiphenyl dioxygenase"/>
    <property type="match status" value="1"/>
</dbReference>
<evidence type="ECO:0000313" key="3">
    <source>
        <dbReference type="Proteomes" id="UP001236806"/>
    </source>
</evidence>
<dbReference type="PANTHER" id="PTHR33993">
    <property type="entry name" value="GLYOXALASE-RELATED"/>
    <property type="match status" value="1"/>
</dbReference>
<gene>
    <name evidence="2" type="ORF">QFZ36_001374</name>
</gene>
<dbReference type="InterPro" id="IPR037523">
    <property type="entry name" value="VOC_core"/>
</dbReference>
<keyword evidence="2" id="KW-0456">Lyase</keyword>
<name>A0ABU0PIN4_9MICC</name>
<dbReference type="InterPro" id="IPR053863">
    <property type="entry name" value="Glyoxy/Ble-like_N"/>
</dbReference>
<evidence type="ECO:0000313" key="2">
    <source>
        <dbReference type="EMBL" id="MDQ0673813.1"/>
    </source>
</evidence>
<dbReference type="CDD" id="cd07247">
    <property type="entry name" value="SgaA_N_like"/>
    <property type="match status" value="1"/>
</dbReference>
<dbReference type="PANTHER" id="PTHR33993:SF2">
    <property type="entry name" value="VOC DOMAIN-CONTAINING PROTEIN"/>
    <property type="match status" value="1"/>
</dbReference>
<organism evidence="2 3">
    <name type="scientific">Pseudarthrobacter siccitolerans</name>
    <dbReference type="NCBI Taxonomy" id="861266"/>
    <lineage>
        <taxon>Bacteria</taxon>
        <taxon>Bacillati</taxon>
        <taxon>Actinomycetota</taxon>
        <taxon>Actinomycetes</taxon>
        <taxon>Micrococcales</taxon>
        <taxon>Micrococcaceae</taxon>
        <taxon>Pseudarthrobacter</taxon>
    </lineage>
</organism>
<dbReference type="EMBL" id="JAUSXB010000001">
    <property type="protein sequence ID" value="MDQ0673813.1"/>
    <property type="molecule type" value="Genomic_DNA"/>
</dbReference>
<accession>A0ABU0PIN4</accession>
<dbReference type="Proteomes" id="UP001236806">
    <property type="component" value="Unassembled WGS sequence"/>
</dbReference>
<dbReference type="Pfam" id="PF22677">
    <property type="entry name" value="Ble-like_N"/>
    <property type="match status" value="1"/>
</dbReference>
<keyword evidence="3" id="KW-1185">Reference proteome</keyword>